<dbReference type="RefSeq" id="WP_157458964.1">
    <property type="nucleotide sequence ID" value="NZ_WQLB01000009.1"/>
</dbReference>
<evidence type="ECO:0000313" key="1">
    <source>
        <dbReference type="EMBL" id="MVN86914.1"/>
    </source>
</evidence>
<organism evidence="1 2">
    <name type="scientific">Deinococcus arboris</name>
    <dbReference type="NCBI Taxonomy" id="2682977"/>
    <lineage>
        <taxon>Bacteria</taxon>
        <taxon>Thermotogati</taxon>
        <taxon>Deinococcota</taxon>
        <taxon>Deinococci</taxon>
        <taxon>Deinococcales</taxon>
        <taxon>Deinococcaceae</taxon>
        <taxon>Deinococcus</taxon>
    </lineage>
</organism>
<dbReference type="AlphaFoldDB" id="A0A7C9HRE4"/>
<dbReference type="EMBL" id="WQLB01000009">
    <property type="protein sequence ID" value="MVN86914.1"/>
    <property type="molecule type" value="Genomic_DNA"/>
</dbReference>
<protein>
    <submittedName>
        <fullName evidence="1">Uncharacterized protein</fullName>
    </submittedName>
</protein>
<gene>
    <name evidence="1" type="ORF">GO986_09065</name>
</gene>
<accession>A0A7C9HRE4</accession>
<dbReference type="Proteomes" id="UP000483286">
    <property type="component" value="Unassembled WGS sequence"/>
</dbReference>
<comment type="caution">
    <text evidence="1">The sequence shown here is derived from an EMBL/GenBank/DDBJ whole genome shotgun (WGS) entry which is preliminary data.</text>
</comment>
<evidence type="ECO:0000313" key="2">
    <source>
        <dbReference type="Proteomes" id="UP000483286"/>
    </source>
</evidence>
<reference evidence="1 2" key="1">
    <citation type="submission" date="2019-12" db="EMBL/GenBank/DDBJ databases">
        <title>Deinococcus sp. HMF7620 Genome sequencing and assembly.</title>
        <authorList>
            <person name="Kang H."/>
            <person name="Kim H."/>
            <person name="Joh K."/>
        </authorList>
    </citation>
    <scope>NUCLEOTIDE SEQUENCE [LARGE SCALE GENOMIC DNA]</scope>
    <source>
        <strain evidence="1 2">HMF7620</strain>
    </source>
</reference>
<sequence>MEYRIAGLAGARADFGKVGAGQTGTTINATLVNTDSVARTIKLRVRQLNDDAGTGAASVTLNGVAVPLTTAWLPCGVLEPGESLALTTSWYTAAGQPADKYLAEDLAFVEADII</sequence>
<name>A0A7C9HRE4_9DEIO</name>
<proteinExistence type="predicted"/>
<keyword evidence="2" id="KW-1185">Reference proteome</keyword>